<evidence type="ECO:0000313" key="9">
    <source>
        <dbReference type="Proteomes" id="UP001519460"/>
    </source>
</evidence>
<sequence length="569" mass="63154">MPGCLTSSLFWDWSNGTFFDALFEPGRPRDESGDVRIDAADSRVGLSGLHRWIAGRSHSLRGNQPSSRTDALAQRSLGCKLNGTEYRSGHSWSDPSDPCQLRQCRAGVITESTERCFAHCPSPKSVPGQCCPKCPGACRWGHGGGSGTSVCSRVTCPPLDCPPEERTRSDDTCCEACPPRRHCTFSGIKHAHKEEWRPNPCVKCSCEDGVTYCQRERCSNSLWCPQGYQLRLHDDACCPKCVEHDAVCTVFGDPHYRTYDGRMYNFQGGCKYLLTRDCRQDAFTIKVRNGVRFNSGFAWTQMLAVFLGKSRISLLQNLKVKVDRKRVALPYNRPGVFSIRRTGRSVRLRAQIGLEVVWDGDSFLEVTVSSKYKNRLCGLCGNYNGLKSDDLTGSDGKMYSSGEEFGNTWRIGSKRACKTSPNINTRPLCGRDPRARQRAHRVCSVFYGHSFKACRLVVPVQPYVSSCITDMCDCPVGRYCACEAVKAYWSQCSRAGVRVAWGRQERCFPPVKCPEKADPVLCSNTCPRTCSNLNSLEPCPTLCDTGCLCNGGAVLHDEECIAPERCPAS</sequence>
<dbReference type="SUPFAM" id="SSF57603">
    <property type="entry name" value="FnI-like domain"/>
    <property type="match status" value="2"/>
</dbReference>
<dbReference type="SMART" id="SM00216">
    <property type="entry name" value="VWD"/>
    <property type="match status" value="1"/>
</dbReference>
<dbReference type="PANTHER" id="PTHR46698">
    <property type="entry name" value="CROSSVEINLESS 2"/>
    <property type="match status" value="1"/>
</dbReference>
<evidence type="ECO:0000256" key="5">
    <source>
        <dbReference type="ARBA" id="ARBA00023157"/>
    </source>
</evidence>
<dbReference type="SMART" id="SM00832">
    <property type="entry name" value="C8"/>
    <property type="match status" value="1"/>
</dbReference>
<gene>
    <name evidence="8" type="ORF">BaRGS_00007329</name>
</gene>
<dbReference type="Gene3D" id="6.20.200.20">
    <property type="match status" value="1"/>
</dbReference>
<accession>A0ABD0LQM1</accession>
<evidence type="ECO:0000256" key="2">
    <source>
        <dbReference type="ARBA" id="ARBA00022525"/>
    </source>
</evidence>
<keyword evidence="2" id="KW-0964">Secreted</keyword>
<dbReference type="Pfam" id="PF00094">
    <property type="entry name" value="VWD"/>
    <property type="match status" value="1"/>
</dbReference>
<name>A0ABD0LQM1_9CAEN</name>
<dbReference type="PROSITE" id="PS50184">
    <property type="entry name" value="VWFC_2"/>
    <property type="match status" value="1"/>
</dbReference>
<evidence type="ECO:0000259" key="7">
    <source>
        <dbReference type="PROSITE" id="PS51233"/>
    </source>
</evidence>
<feature type="domain" description="VWFD" evidence="7">
    <location>
        <begin position="246"/>
        <end position="418"/>
    </location>
</feature>
<evidence type="ECO:0008006" key="10">
    <source>
        <dbReference type="Google" id="ProtNLM"/>
    </source>
</evidence>
<dbReference type="Gene3D" id="2.10.25.10">
    <property type="entry name" value="Laminin"/>
    <property type="match status" value="1"/>
</dbReference>
<dbReference type="CDD" id="cd19941">
    <property type="entry name" value="TIL"/>
    <property type="match status" value="1"/>
</dbReference>
<feature type="domain" description="VWFC" evidence="6">
    <location>
        <begin position="181"/>
        <end position="242"/>
    </location>
</feature>
<dbReference type="GO" id="GO:0005576">
    <property type="term" value="C:extracellular region"/>
    <property type="evidence" value="ECO:0007669"/>
    <property type="project" value="UniProtKB-SubCell"/>
</dbReference>
<dbReference type="SUPFAM" id="SSF57567">
    <property type="entry name" value="Serine protease inhibitors"/>
    <property type="match status" value="1"/>
</dbReference>
<keyword evidence="4" id="KW-0677">Repeat</keyword>
<dbReference type="InterPro" id="IPR036084">
    <property type="entry name" value="Ser_inhib-like_sf"/>
</dbReference>
<dbReference type="InterPro" id="IPR002919">
    <property type="entry name" value="TIL_dom"/>
</dbReference>
<dbReference type="Pfam" id="PF00093">
    <property type="entry name" value="VWC"/>
    <property type="match status" value="1"/>
</dbReference>
<dbReference type="InterPro" id="IPR052424">
    <property type="entry name" value="Kielin_Chordin-BMP_Reg"/>
</dbReference>
<organism evidence="8 9">
    <name type="scientific">Batillaria attramentaria</name>
    <dbReference type="NCBI Taxonomy" id="370345"/>
    <lineage>
        <taxon>Eukaryota</taxon>
        <taxon>Metazoa</taxon>
        <taxon>Spiralia</taxon>
        <taxon>Lophotrochozoa</taxon>
        <taxon>Mollusca</taxon>
        <taxon>Gastropoda</taxon>
        <taxon>Caenogastropoda</taxon>
        <taxon>Sorbeoconcha</taxon>
        <taxon>Cerithioidea</taxon>
        <taxon>Batillariidae</taxon>
        <taxon>Batillaria</taxon>
    </lineage>
</organism>
<protein>
    <recommendedName>
        <fullName evidence="10">BMP-binding endothelial regulator protein</fullName>
    </recommendedName>
</protein>
<keyword evidence="9" id="KW-1185">Reference proteome</keyword>
<dbReference type="EMBL" id="JACVVK020000031">
    <property type="protein sequence ID" value="KAK7501525.1"/>
    <property type="molecule type" value="Genomic_DNA"/>
</dbReference>
<evidence type="ECO:0000259" key="6">
    <source>
        <dbReference type="PROSITE" id="PS50184"/>
    </source>
</evidence>
<evidence type="ECO:0000313" key="8">
    <source>
        <dbReference type="EMBL" id="KAK7501525.1"/>
    </source>
</evidence>
<dbReference type="PROSITE" id="PS01208">
    <property type="entry name" value="VWFC_1"/>
    <property type="match status" value="1"/>
</dbReference>
<reference evidence="8 9" key="1">
    <citation type="journal article" date="2023" name="Sci. Data">
        <title>Genome assembly of the Korean intertidal mud-creeper Batillaria attramentaria.</title>
        <authorList>
            <person name="Patra A.K."/>
            <person name="Ho P.T."/>
            <person name="Jun S."/>
            <person name="Lee S.J."/>
            <person name="Kim Y."/>
            <person name="Won Y.J."/>
        </authorList>
    </citation>
    <scope>NUCLEOTIDE SEQUENCE [LARGE SCALE GENOMIC DNA]</scope>
    <source>
        <strain evidence="8">Wonlab-2016</strain>
    </source>
</reference>
<comment type="caution">
    <text evidence="8">The sequence shown here is derived from an EMBL/GenBank/DDBJ whole genome shotgun (WGS) entry which is preliminary data.</text>
</comment>
<dbReference type="SMART" id="SM00214">
    <property type="entry name" value="VWC"/>
    <property type="match status" value="2"/>
</dbReference>
<evidence type="ECO:0000256" key="1">
    <source>
        <dbReference type="ARBA" id="ARBA00004613"/>
    </source>
</evidence>
<keyword evidence="5" id="KW-1015">Disulfide bond</keyword>
<dbReference type="PROSITE" id="PS51233">
    <property type="entry name" value="VWFD"/>
    <property type="match status" value="1"/>
</dbReference>
<dbReference type="PANTHER" id="PTHR46698:SF4">
    <property type="entry name" value="CROSSVEINLESS 2"/>
    <property type="match status" value="1"/>
</dbReference>
<keyword evidence="3" id="KW-0732">Signal</keyword>
<dbReference type="Proteomes" id="UP001519460">
    <property type="component" value="Unassembled WGS sequence"/>
</dbReference>
<comment type="subcellular location">
    <subcellularLocation>
        <location evidence="1">Secreted</location>
    </subcellularLocation>
</comment>
<dbReference type="Pfam" id="PF08742">
    <property type="entry name" value="C8"/>
    <property type="match status" value="1"/>
</dbReference>
<dbReference type="InterPro" id="IPR001846">
    <property type="entry name" value="VWF_type-D"/>
</dbReference>
<evidence type="ECO:0000256" key="3">
    <source>
        <dbReference type="ARBA" id="ARBA00022729"/>
    </source>
</evidence>
<evidence type="ECO:0000256" key="4">
    <source>
        <dbReference type="ARBA" id="ARBA00022737"/>
    </source>
</evidence>
<proteinExistence type="predicted"/>
<dbReference type="Pfam" id="PF01826">
    <property type="entry name" value="TIL"/>
    <property type="match status" value="1"/>
</dbReference>
<dbReference type="Gene3D" id="2.10.70.10">
    <property type="entry name" value="Complement Module, domain 1"/>
    <property type="match status" value="1"/>
</dbReference>
<dbReference type="AlphaFoldDB" id="A0ABD0LQM1"/>
<dbReference type="InterPro" id="IPR001007">
    <property type="entry name" value="VWF_dom"/>
</dbReference>
<dbReference type="InterPro" id="IPR014853">
    <property type="entry name" value="VWF/SSPO/ZAN-like_Cys-rich_dom"/>
</dbReference>